<dbReference type="EMBL" id="CP010802">
    <property type="protein sequence ID" value="ALC18271.1"/>
    <property type="molecule type" value="Genomic_DNA"/>
</dbReference>
<dbReference type="SUPFAM" id="SSF56042">
    <property type="entry name" value="PurM C-terminal domain-like"/>
    <property type="match status" value="1"/>
</dbReference>
<feature type="binding site" evidence="2">
    <location>
        <position position="48"/>
    </location>
    <ligand>
        <name>Mg(2+)</name>
        <dbReference type="ChEBI" id="CHEBI:18420"/>
        <label>1</label>
    </ligand>
</feature>
<dbReference type="Proteomes" id="UP000057158">
    <property type="component" value="Chromosome"/>
</dbReference>
<dbReference type="Gene3D" id="3.30.1330.10">
    <property type="entry name" value="PurM-like, N-terminal domain"/>
    <property type="match status" value="1"/>
</dbReference>
<dbReference type="STRING" id="1603606.DSOUD_3557"/>
<dbReference type="GO" id="GO:0009229">
    <property type="term" value="P:thiamine diphosphate biosynthetic process"/>
    <property type="evidence" value="ECO:0007669"/>
    <property type="project" value="UniProtKB-UniRule"/>
</dbReference>
<feature type="binding site" evidence="2">
    <location>
        <position position="126"/>
    </location>
    <ligand>
        <name>Mg(2+)</name>
        <dbReference type="ChEBI" id="CHEBI:18420"/>
        <label>1</label>
    </ligand>
</feature>
<feature type="binding site" evidence="2">
    <location>
        <position position="49"/>
    </location>
    <ligand>
        <name>Mg(2+)</name>
        <dbReference type="ChEBI" id="CHEBI:18420"/>
        <label>2</label>
    </ligand>
</feature>
<evidence type="ECO:0000256" key="2">
    <source>
        <dbReference type="HAMAP-Rule" id="MF_02128"/>
    </source>
</evidence>
<evidence type="ECO:0000313" key="5">
    <source>
        <dbReference type="EMBL" id="ALC18271.1"/>
    </source>
</evidence>
<protein>
    <recommendedName>
        <fullName evidence="2">Thiamine-monophosphate kinase</fullName>
        <shortName evidence="2">TMP kinase</shortName>
        <shortName evidence="2">Thiamine-phosphate kinase</shortName>
        <ecNumber evidence="2">2.7.4.16</ecNumber>
    </recommendedName>
</protein>
<dbReference type="GO" id="GO:0005524">
    <property type="term" value="F:ATP binding"/>
    <property type="evidence" value="ECO:0007669"/>
    <property type="project" value="UniProtKB-UniRule"/>
</dbReference>
<dbReference type="InterPro" id="IPR036921">
    <property type="entry name" value="PurM-like_N_sf"/>
</dbReference>
<comment type="miscellaneous">
    <text evidence="2">Reaction mechanism of ThiL seems to utilize a direct, inline transfer of the gamma-phosphate of ATP to TMP rather than a phosphorylated enzyme intermediate.</text>
</comment>
<feature type="binding site" evidence="2">
    <location>
        <position position="56"/>
    </location>
    <ligand>
        <name>substrate</name>
    </ligand>
</feature>
<dbReference type="HAMAP" id="MF_02128">
    <property type="entry name" value="TMP_kinase"/>
    <property type="match status" value="1"/>
</dbReference>
<keyword evidence="2" id="KW-0479">Metal-binding</keyword>
<dbReference type="InterPro" id="IPR036676">
    <property type="entry name" value="PurM-like_C_sf"/>
</dbReference>
<feature type="binding site" evidence="2">
    <location>
        <position position="152"/>
    </location>
    <ligand>
        <name>ATP</name>
        <dbReference type="ChEBI" id="CHEBI:30616"/>
    </ligand>
</feature>
<feature type="domain" description="PurM-like C-terminal" evidence="4">
    <location>
        <begin position="157"/>
        <end position="304"/>
    </location>
</feature>
<dbReference type="PANTHER" id="PTHR30270:SF0">
    <property type="entry name" value="THIAMINE-MONOPHOSPHATE KINASE"/>
    <property type="match status" value="1"/>
</dbReference>
<keyword evidence="1 2" id="KW-0784">Thiamine biosynthesis</keyword>
<dbReference type="GO" id="GO:0009030">
    <property type="term" value="F:thiamine-phosphate kinase activity"/>
    <property type="evidence" value="ECO:0007669"/>
    <property type="project" value="UniProtKB-UniRule"/>
</dbReference>
<comment type="function">
    <text evidence="2">Catalyzes the ATP-dependent phosphorylation of thiamine-monophosphate (TMP) to form thiamine-pyrophosphate (TPP), the active form of vitamin B1.</text>
</comment>
<dbReference type="KEGG" id="des:DSOUD_3557"/>
<gene>
    <name evidence="2 5" type="primary">thiL</name>
    <name evidence="5" type="ORF">DSOUD_3557</name>
</gene>
<name>A0A0M4D4H8_9BACT</name>
<feature type="binding site" evidence="2">
    <location>
        <position position="324"/>
    </location>
    <ligand>
        <name>substrate</name>
    </ligand>
</feature>
<keyword evidence="2" id="KW-0067">ATP-binding</keyword>
<dbReference type="Pfam" id="PF00586">
    <property type="entry name" value="AIRS"/>
    <property type="match status" value="1"/>
</dbReference>
<keyword evidence="6" id="KW-1185">Reference proteome</keyword>
<dbReference type="AlphaFoldDB" id="A0A0M4D4H8"/>
<dbReference type="InterPro" id="IPR010918">
    <property type="entry name" value="PurM-like_C_dom"/>
</dbReference>
<dbReference type="RefSeq" id="WP_053552199.1">
    <property type="nucleotide sequence ID" value="NZ_CP010802.1"/>
</dbReference>
<evidence type="ECO:0000259" key="3">
    <source>
        <dbReference type="Pfam" id="PF00586"/>
    </source>
</evidence>
<keyword evidence="2 5" id="KW-0418">Kinase</keyword>
<dbReference type="CDD" id="cd02194">
    <property type="entry name" value="ThiL"/>
    <property type="match status" value="1"/>
</dbReference>
<feature type="binding site" evidence="2">
    <location>
        <position position="78"/>
    </location>
    <ligand>
        <name>Mg(2+)</name>
        <dbReference type="ChEBI" id="CHEBI:18420"/>
        <label>3</label>
    </ligand>
</feature>
<dbReference type="Gene3D" id="3.90.650.10">
    <property type="entry name" value="PurM-like C-terminal domain"/>
    <property type="match status" value="1"/>
</dbReference>
<comment type="caution">
    <text evidence="2">Lacks conserved residue(s) required for the propagation of feature annotation.</text>
</comment>
<organism evidence="5 6">
    <name type="scientific">Desulfuromonas soudanensis</name>
    <dbReference type="NCBI Taxonomy" id="1603606"/>
    <lineage>
        <taxon>Bacteria</taxon>
        <taxon>Pseudomonadati</taxon>
        <taxon>Thermodesulfobacteriota</taxon>
        <taxon>Desulfuromonadia</taxon>
        <taxon>Desulfuromonadales</taxon>
        <taxon>Desulfuromonadaceae</taxon>
        <taxon>Desulfuromonas</taxon>
    </lineage>
</organism>
<evidence type="ECO:0000259" key="4">
    <source>
        <dbReference type="Pfam" id="PF02769"/>
    </source>
</evidence>
<sequence length="336" mass="34669">MNLAALGEFGFIERIRRRAASVPAVRVAIGDDCAALSLPAGELLLTTTDLLIEDVHFRRAFTDLKTLGRKSVAVNVSDIAAMGGVPRYLYLGLGVPADLGLEDLDAFIDGFLESAAAYGAVLAGGDTCRSPGPLLISVTAEGSVAEGELVRRSGAVVGDGIYLSGTVGDSALALHLLQRGEVPAPALAARHHDPTARTLLGRALAEAKLPSAMIDVSDGVLADLGHLLEASGVGALLEEEALPLSALFREGLSADPSRIELAWSGGEDYELLFTAPAGQKEALCALARRLDLPLTRIGTVTANAEGLSVRTGDGRLLHPAPAGFNHFASGGQPSGN</sequence>
<evidence type="ECO:0000313" key="6">
    <source>
        <dbReference type="Proteomes" id="UP000057158"/>
    </source>
</evidence>
<keyword evidence="2" id="KW-0808">Transferase</keyword>
<dbReference type="InterPro" id="IPR006283">
    <property type="entry name" value="ThiL-like"/>
</dbReference>
<feature type="binding site" evidence="2">
    <location>
        <position position="267"/>
    </location>
    <ligand>
        <name>substrate</name>
    </ligand>
</feature>
<dbReference type="NCBIfam" id="TIGR01379">
    <property type="entry name" value="thiL"/>
    <property type="match status" value="1"/>
</dbReference>
<evidence type="ECO:0000256" key="1">
    <source>
        <dbReference type="ARBA" id="ARBA00022977"/>
    </source>
</evidence>
<proteinExistence type="inferred from homology"/>
<dbReference type="PIRSF" id="PIRSF005303">
    <property type="entry name" value="Thiam_monoph_kin"/>
    <property type="match status" value="1"/>
</dbReference>
<comment type="similarity">
    <text evidence="2">Belongs to the thiamine-monophosphate kinase family.</text>
</comment>
<feature type="domain" description="PurM-like N-terminal" evidence="3">
    <location>
        <begin position="30"/>
        <end position="144"/>
    </location>
</feature>
<feature type="binding site" evidence="2">
    <location>
        <position position="49"/>
    </location>
    <ligand>
        <name>Mg(2+)</name>
        <dbReference type="ChEBI" id="CHEBI:18420"/>
        <label>1</label>
    </ligand>
</feature>
<dbReference type="GO" id="GO:0009228">
    <property type="term" value="P:thiamine biosynthetic process"/>
    <property type="evidence" value="ECO:0007669"/>
    <property type="project" value="UniProtKB-KW"/>
</dbReference>
<feature type="binding site" evidence="2">
    <location>
        <position position="217"/>
    </location>
    <ligand>
        <name>ATP</name>
        <dbReference type="ChEBI" id="CHEBI:30616"/>
    </ligand>
</feature>
<reference evidence="5 6" key="1">
    <citation type="submission" date="2015-07" db="EMBL/GenBank/DDBJ databases">
        <title>Isolation and Genomic Characterization of a Novel Halophilic Metal-Reducing Deltaproteobacterium from the Deep Subsurface.</title>
        <authorList>
            <person name="Badalamenti J.P."/>
            <person name="Summers Z.M."/>
            <person name="Gralnick J.A."/>
            <person name="Bond D.R."/>
        </authorList>
    </citation>
    <scope>NUCLEOTIDE SEQUENCE [LARGE SCALE GENOMIC DNA]</scope>
    <source>
        <strain evidence="5 6">WTL</strain>
    </source>
</reference>
<dbReference type="InterPro" id="IPR016188">
    <property type="entry name" value="PurM-like_N"/>
</dbReference>
<feature type="binding site" evidence="2">
    <location>
        <position position="47"/>
    </location>
    <ligand>
        <name>Mg(2+)</name>
        <dbReference type="ChEBI" id="CHEBI:18420"/>
        <label>4</label>
    </ligand>
</feature>
<feature type="binding site" evidence="2">
    <location>
        <position position="32"/>
    </location>
    <ligand>
        <name>Mg(2+)</name>
        <dbReference type="ChEBI" id="CHEBI:18420"/>
        <label>3</label>
    </ligand>
</feature>
<comment type="pathway">
    <text evidence="2">Cofactor biosynthesis; thiamine diphosphate biosynthesis; thiamine diphosphate from thiamine phosphate: step 1/1.</text>
</comment>
<feature type="binding site" evidence="2">
    <location>
        <position position="78"/>
    </location>
    <ligand>
        <name>Mg(2+)</name>
        <dbReference type="ChEBI" id="CHEBI:18420"/>
        <label>4</label>
    </ligand>
</feature>
<dbReference type="GO" id="GO:0000287">
    <property type="term" value="F:magnesium ion binding"/>
    <property type="evidence" value="ECO:0007669"/>
    <property type="project" value="UniProtKB-UniRule"/>
</dbReference>
<dbReference type="UniPathway" id="UPA00060">
    <property type="reaction ID" value="UER00142"/>
</dbReference>
<accession>A0A0M4D4H8</accession>
<feature type="binding site" evidence="2">
    <location>
        <position position="215"/>
    </location>
    <ligand>
        <name>Mg(2+)</name>
        <dbReference type="ChEBI" id="CHEBI:18420"/>
        <label>3</label>
    </ligand>
</feature>
<keyword evidence="2" id="KW-0460">Magnesium</keyword>
<comment type="catalytic activity">
    <reaction evidence="2">
        <text>thiamine phosphate + ATP = thiamine diphosphate + ADP</text>
        <dbReference type="Rhea" id="RHEA:15913"/>
        <dbReference type="ChEBI" id="CHEBI:30616"/>
        <dbReference type="ChEBI" id="CHEBI:37575"/>
        <dbReference type="ChEBI" id="CHEBI:58937"/>
        <dbReference type="ChEBI" id="CHEBI:456216"/>
        <dbReference type="EC" id="2.7.4.16"/>
    </reaction>
</comment>
<dbReference type="SUPFAM" id="SSF55326">
    <property type="entry name" value="PurM N-terminal domain-like"/>
    <property type="match status" value="1"/>
</dbReference>
<dbReference type="PATRIC" id="fig|1603606.3.peg.3832"/>
<dbReference type="PANTHER" id="PTHR30270">
    <property type="entry name" value="THIAMINE-MONOPHOSPHATE KINASE"/>
    <property type="match status" value="1"/>
</dbReference>
<keyword evidence="2" id="KW-0547">Nucleotide-binding</keyword>
<dbReference type="OrthoDB" id="9802811at2"/>
<dbReference type="EC" id="2.7.4.16" evidence="2"/>
<feature type="binding site" evidence="2">
    <location>
        <position position="218"/>
    </location>
    <ligand>
        <name>Mg(2+)</name>
        <dbReference type="ChEBI" id="CHEBI:18420"/>
        <label>5</label>
    </ligand>
</feature>
<dbReference type="Pfam" id="PF02769">
    <property type="entry name" value="AIRS_C"/>
    <property type="match status" value="1"/>
</dbReference>
<feature type="binding site" evidence="2">
    <location>
        <begin position="125"/>
        <end position="126"/>
    </location>
    <ligand>
        <name>ATP</name>
        <dbReference type="ChEBI" id="CHEBI:30616"/>
    </ligand>
</feature>
<feature type="binding site" evidence="2">
    <location>
        <position position="32"/>
    </location>
    <ligand>
        <name>Mg(2+)</name>
        <dbReference type="ChEBI" id="CHEBI:18420"/>
        <label>4</label>
    </ligand>
</feature>
<feature type="binding site" evidence="2">
    <location>
        <position position="78"/>
    </location>
    <ligand>
        <name>Mg(2+)</name>
        <dbReference type="ChEBI" id="CHEBI:18420"/>
        <label>2</label>
    </ligand>
</feature>